<name>A0A1H2ENY0_9GAMM</name>
<dbReference type="EMBL" id="LT629787">
    <property type="protein sequence ID" value="SDT96840.1"/>
    <property type="molecule type" value="Genomic_DNA"/>
</dbReference>
<dbReference type="AlphaFoldDB" id="A0A1H2ENY0"/>
<gene>
    <name evidence="1" type="ORF">SAMN05216210_0911</name>
</gene>
<evidence type="ECO:0000313" key="1">
    <source>
        <dbReference type="EMBL" id="SDT96840.1"/>
    </source>
</evidence>
<reference evidence="2" key="1">
    <citation type="submission" date="2016-10" db="EMBL/GenBank/DDBJ databases">
        <authorList>
            <person name="Varghese N."/>
            <person name="Submissions S."/>
        </authorList>
    </citation>
    <scope>NUCLEOTIDE SEQUENCE [LARGE SCALE GENOMIC DNA]</scope>
    <source>
        <strain evidence="2">CECT 8338</strain>
    </source>
</reference>
<protein>
    <submittedName>
        <fullName evidence="1">Uncharacterized protein</fullName>
    </submittedName>
</protein>
<proteinExistence type="predicted"/>
<dbReference type="RefSeq" id="WP_092384573.1">
    <property type="nucleotide sequence ID" value="NZ_LT629787.1"/>
</dbReference>
<evidence type="ECO:0000313" key="2">
    <source>
        <dbReference type="Proteomes" id="UP000243924"/>
    </source>
</evidence>
<accession>A0A1H2ENY0</accession>
<keyword evidence="2" id="KW-1185">Reference proteome</keyword>
<sequence>MDYATLKARQRSERDQHPESLAMRIHRALSWLQRAELADDADGRFIFLWIAFNAAYATDIDPQYRLNEQDAFKAFLGKLCELDSGKQLDQLVWQHYPQAIRVLLDNPFVFQSYWDHQRGQITAAQWKERFEAGKHNAAKALSSNNTAAVLGIVFNRLYTLRNQLMHGGATWNSSVNRDQMRDCVKVLGDLVPVTISIMLDSPNTLWGDAVYPVVAVG</sequence>
<dbReference type="STRING" id="1434072.SAMN05216210_0911"/>
<dbReference type="Proteomes" id="UP000243924">
    <property type="component" value="Chromosome I"/>
</dbReference>
<dbReference type="OrthoDB" id="1425096at2"/>
<organism evidence="1 2">
    <name type="scientific">Halopseudomonas salegens</name>
    <dbReference type="NCBI Taxonomy" id="1434072"/>
    <lineage>
        <taxon>Bacteria</taxon>
        <taxon>Pseudomonadati</taxon>
        <taxon>Pseudomonadota</taxon>
        <taxon>Gammaproteobacteria</taxon>
        <taxon>Pseudomonadales</taxon>
        <taxon>Pseudomonadaceae</taxon>
        <taxon>Halopseudomonas</taxon>
    </lineage>
</organism>